<dbReference type="Pfam" id="PF00990">
    <property type="entry name" value="GGDEF"/>
    <property type="match status" value="1"/>
</dbReference>
<evidence type="ECO:0000259" key="6">
    <source>
        <dbReference type="PROSITE" id="PS50887"/>
    </source>
</evidence>
<evidence type="ECO:0000259" key="4">
    <source>
        <dbReference type="PROSITE" id="PS50883"/>
    </source>
</evidence>
<evidence type="ECO:0000256" key="1">
    <source>
        <dbReference type="SAM" id="Phobius"/>
    </source>
</evidence>
<dbReference type="AlphaFoldDB" id="A0A248LHG9"/>
<gene>
    <name evidence="7" type="ORF">LHGZ1_1144</name>
</gene>
<keyword evidence="1" id="KW-0812">Transmembrane</keyword>
<dbReference type="SUPFAM" id="SSF55073">
    <property type="entry name" value="Nucleotide cyclase"/>
    <property type="match status" value="1"/>
</dbReference>
<protein>
    <submittedName>
        <fullName evidence="7">Putative signal transduction protein containing a membrane domain, an EAL and a GGDEF domain</fullName>
    </submittedName>
</protein>
<dbReference type="PROSITE" id="PS50883">
    <property type="entry name" value="EAL"/>
    <property type="match status" value="1"/>
</dbReference>
<dbReference type="SMART" id="SM00086">
    <property type="entry name" value="PAC"/>
    <property type="match status" value="1"/>
</dbReference>
<dbReference type="PROSITE" id="PS50112">
    <property type="entry name" value="PAS"/>
    <property type="match status" value="1"/>
</dbReference>
<dbReference type="InterPro" id="IPR003660">
    <property type="entry name" value="HAMP_dom"/>
</dbReference>
<keyword evidence="1" id="KW-0472">Membrane</keyword>
<keyword evidence="1" id="KW-1133">Transmembrane helix</keyword>
<feature type="transmembrane region" description="Helical" evidence="1">
    <location>
        <begin position="12"/>
        <end position="34"/>
    </location>
</feature>
<evidence type="ECO:0000259" key="5">
    <source>
        <dbReference type="PROSITE" id="PS50885"/>
    </source>
</evidence>
<dbReference type="SMART" id="SM00091">
    <property type="entry name" value="PAS"/>
    <property type="match status" value="1"/>
</dbReference>
<dbReference type="InterPro" id="IPR000014">
    <property type="entry name" value="PAS"/>
</dbReference>
<dbReference type="Proteomes" id="UP000197424">
    <property type="component" value="Chromosome"/>
</dbReference>
<dbReference type="EMBL" id="CP022115">
    <property type="protein sequence ID" value="ASJ23975.1"/>
    <property type="molecule type" value="Genomic_DNA"/>
</dbReference>
<dbReference type="Pfam" id="PF13426">
    <property type="entry name" value="PAS_9"/>
    <property type="match status" value="1"/>
</dbReference>
<dbReference type="PROSITE" id="PS50887">
    <property type="entry name" value="GGDEF"/>
    <property type="match status" value="1"/>
</dbReference>
<dbReference type="PROSITE" id="PS50885">
    <property type="entry name" value="HAMP"/>
    <property type="match status" value="1"/>
</dbReference>
<dbReference type="InterPro" id="IPR000700">
    <property type="entry name" value="PAS-assoc_C"/>
</dbReference>
<feature type="domain" description="EAL" evidence="4">
    <location>
        <begin position="698"/>
        <end position="952"/>
    </location>
</feature>
<dbReference type="GO" id="GO:0007165">
    <property type="term" value="P:signal transduction"/>
    <property type="evidence" value="ECO:0007669"/>
    <property type="project" value="InterPro"/>
</dbReference>
<reference evidence="8" key="1">
    <citation type="submission" date="2017-06" db="EMBL/GenBank/DDBJ databases">
        <title>Whole genome sequence of Laribacter hongkongensis LHGZ1.</title>
        <authorList>
            <person name="Chen D."/>
            <person name="Wu H."/>
            <person name="Chen J."/>
        </authorList>
    </citation>
    <scope>NUCLEOTIDE SEQUENCE [LARGE SCALE GENOMIC DNA]</scope>
    <source>
        <strain evidence="8">LHGZ1</strain>
    </source>
</reference>
<dbReference type="CDD" id="cd00130">
    <property type="entry name" value="PAS"/>
    <property type="match status" value="1"/>
</dbReference>
<organism evidence="7 8">
    <name type="scientific">Laribacter hongkongensis</name>
    <dbReference type="NCBI Taxonomy" id="168471"/>
    <lineage>
        <taxon>Bacteria</taxon>
        <taxon>Pseudomonadati</taxon>
        <taxon>Pseudomonadota</taxon>
        <taxon>Betaproteobacteria</taxon>
        <taxon>Neisseriales</taxon>
        <taxon>Aquaspirillaceae</taxon>
        <taxon>Laribacter</taxon>
    </lineage>
</organism>
<feature type="domain" description="GGDEF" evidence="6">
    <location>
        <begin position="551"/>
        <end position="689"/>
    </location>
</feature>
<dbReference type="GO" id="GO:0016020">
    <property type="term" value="C:membrane"/>
    <property type="evidence" value="ECO:0007669"/>
    <property type="project" value="InterPro"/>
</dbReference>
<dbReference type="SMART" id="SM00052">
    <property type="entry name" value="EAL"/>
    <property type="match status" value="1"/>
</dbReference>
<dbReference type="InterPro" id="IPR001633">
    <property type="entry name" value="EAL_dom"/>
</dbReference>
<sequence>MKFKANISLKLAGFLLAICIPPFLLYQILTFSIVRDTMVEMASKNSMNLLIDQEVYLSQQLDHIEDLLRNISAIEEIKQAIRRADAEASGTPLRSAQSDPISTIDQISTQTRISTILSGYSSLNGLVSLDIFSAGGQHYHVGDTLSSRYVNTTQLNQLIRESRQAGSNIYWHGIRSNINNSSDQHQVIVASKTLWDTRQTMDTGTPRRLGTLLVNYEPTALYRHLDRLEMGRGSRLLVVDRARRLLYHPDATLIGQSIAPSLGELLTGEAGSLTVDLAGQPTLLNYRRLPAQNWYIISTVPRDELLAPLRHITQTGTALLAGILVLLVWPSRLFDRRIIQPIRALSDGFRDFQAKRLAPDWRMPPMKSLSEISELTGWFNTFLDSMENQRQAEADLRVAATAFEAQEGMVITDTDTRIVRVNYAFSNISGYSAREVLGKPIRMLKSGQHDAAFYQSMWQSIQDNDNWHGEVWNQRRNGEIYPCWLTITVVRDPQGTITNYVGTIIDITQRKQAEEEIERLAYYDPLTHLPNRRLLLDRLRQACVASGQNQQVGALLFIDMDNFKFLNDTQGHDKGDQLLQQVASRLRNQVRETDTVSRLGGDEFVVMLEGLGADIADAATYARSIGDKVLASLQAPYELGSYVHHCTSSMGVTLFRGRDNSVEEILKQADLAMYEAKAAGRNTLRFFDQTMQKAVDERADLEGHLHQAIERQQLELHYQIQVDDDGQVLGAEALLRWHHPQHGMMSPAVFIPVAEQSDLIVRFGNWVLETACRRLVQWAADPALARLTLAVNVSARQFRQPEFVGHVLRILENTRAPVSRLKLELTESLLIGDIHDTISKMNTLKAHGIGFSLDDFGTGYSSLNYLRRLPLDQLKIDRSFVSDVAQEPVDAAIVRTILALANTMGLAVIAEGVETEAQRTFLTRLGCHAYQGYLFGRPLPEDEFLALVRLWQAERAGMAPSHA</sequence>
<dbReference type="FunFam" id="3.20.20.450:FF:000001">
    <property type="entry name" value="Cyclic di-GMP phosphodiesterase yahA"/>
    <property type="match status" value="1"/>
</dbReference>
<dbReference type="CDD" id="cd12912">
    <property type="entry name" value="PDC2_MCP_like"/>
    <property type="match status" value="1"/>
</dbReference>
<dbReference type="CDD" id="cd01949">
    <property type="entry name" value="GGDEF"/>
    <property type="match status" value="1"/>
</dbReference>
<dbReference type="SUPFAM" id="SSF141868">
    <property type="entry name" value="EAL domain-like"/>
    <property type="match status" value="1"/>
</dbReference>
<feature type="domain" description="PAS" evidence="2">
    <location>
        <begin position="392"/>
        <end position="439"/>
    </location>
</feature>
<dbReference type="Gene3D" id="3.30.70.270">
    <property type="match status" value="1"/>
</dbReference>
<dbReference type="Pfam" id="PF00563">
    <property type="entry name" value="EAL"/>
    <property type="match status" value="1"/>
</dbReference>
<dbReference type="InterPro" id="IPR035919">
    <property type="entry name" value="EAL_sf"/>
</dbReference>
<dbReference type="Gene3D" id="3.30.450.20">
    <property type="entry name" value="PAS domain"/>
    <property type="match status" value="2"/>
</dbReference>
<dbReference type="RefSeq" id="WP_088860436.1">
    <property type="nucleotide sequence ID" value="NZ_CP022115.1"/>
</dbReference>
<proteinExistence type="predicted"/>
<dbReference type="InterPro" id="IPR001610">
    <property type="entry name" value="PAC"/>
</dbReference>
<dbReference type="InterPro" id="IPR029787">
    <property type="entry name" value="Nucleotide_cyclase"/>
</dbReference>
<dbReference type="Gene3D" id="3.20.20.450">
    <property type="entry name" value="EAL domain"/>
    <property type="match status" value="1"/>
</dbReference>
<accession>A0A248LHG9</accession>
<dbReference type="InterPro" id="IPR043128">
    <property type="entry name" value="Rev_trsase/Diguanyl_cyclase"/>
</dbReference>
<dbReference type="InterPro" id="IPR000160">
    <property type="entry name" value="GGDEF_dom"/>
</dbReference>
<dbReference type="InterPro" id="IPR052155">
    <property type="entry name" value="Biofilm_reg_signaling"/>
</dbReference>
<dbReference type="NCBIfam" id="TIGR00254">
    <property type="entry name" value="GGDEF"/>
    <property type="match status" value="1"/>
</dbReference>
<feature type="domain" description="PAC" evidence="3">
    <location>
        <begin position="467"/>
        <end position="519"/>
    </location>
</feature>
<dbReference type="CDD" id="cd01948">
    <property type="entry name" value="EAL"/>
    <property type="match status" value="1"/>
</dbReference>
<evidence type="ECO:0000259" key="3">
    <source>
        <dbReference type="PROSITE" id="PS50113"/>
    </source>
</evidence>
<evidence type="ECO:0000313" key="8">
    <source>
        <dbReference type="Proteomes" id="UP000197424"/>
    </source>
</evidence>
<dbReference type="PANTHER" id="PTHR44757:SF2">
    <property type="entry name" value="BIOFILM ARCHITECTURE MAINTENANCE PROTEIN MBAA"/>
    <property type="match status" value="1"/>
</dbReference>
<dbReference type="InterPro" id="IPR035965">
    <property type="entry name" value="PAS-like_dom_sf"/>
</dbReference>
<dbReference type="SMART" id="SM00267">
    <property type="entry name" value="GGDEF"/>
    <property type="match status" value="1"/>
</dbReference>
<feature type="domain" description="HAMP" evidence="5">
    <location>
        <begin position="336"/>
        <end position="391"/>
    </location>
</feature>
<dbReference type="OrthoDB" id="9813903at2"/>
<evidence type="ECO:0000313" key="7">
    <source>
        <dbReference type="EMBL" id="ASJ23975.1"/>
    </source>
</evidence>
<dbReference type="PANTHER" id="PTHR44757">
    <property type="entry name" value="DIGUANYLATE CYCLASE DGCP"/>
    <property type="match status" value="1"/>
</dbReference>
<evidence type="ECO:0000259" key="2">
    <source>
        <dbReference type="PROSITE" id="PS50112"/>
    </source>
</evidence>
<dbReference type="SUPFAM" id="SSF55785">
    <property type="entry name" value="PYP-like sensor domain (PAS domain)"/>
    <property type="match status" value="1"/>
</dbReference>
<name>A0A248LHG9_9NEIS</name>
<dbReference type="PROSITE" id="PS50113">
    <property type="entry name" value="PAC"/>
    <property type="match status" value="1"/>
</dbReference>
<dbReference type="NCBIfam" id="TIGR00229">
    <property type="entry name" value="sensory_box"/>
    <property type="match status" value="1"/>
</dbReference>